<dbReference type="Proteomes" id="UP000224634">
    <property type="component" value="Unassembled WGS sequence"/>
</dbReference>
<keyword evidence="2" id="KW-1185">Reference proteome</keyword>
<accession>A0A2B7WQ49</accession>
<dbReference type="AlphaFoldDB" id="A0A2B7WQ49"/>
<protein>
    <submittedName>
        <fullName evidence="1">Uncharacterized protein</fullName>
    </submittedName>
</protein>
<sequence>MDTCNRIIEDYDTISEQCLDFKALLQTLPQLSKLRHITFTELMAQWISLFHGPLFHNGMLSSELDTFRFESPAMREWSGLVFKTIVERLEEEPSIDLKCLQPLPERAVIPLLVAFQVLQMELQLYCADAAPESVGRRTASP</sequence>
<dbReference type="EMBL" id="PDNA01000287">
    <property type="protein sequence ID" value="PGG98708.1"/>
    <property type="molecule type" value="Genomic_DNA"/>
</dbReference>
<comment type="caution">
    <text evidence="1">The sequence shown here is derived from an EMBL/GenBank/DDBJ whole genome shotgun (WGS) entry which is preliminary data.</text>
</comment>
<proteinExistence type="predicted"/>
<gene>
    <name evidence="1" type="ORF">AJ80_09481</name>
</gene>
<reference evidence="1 2" key="1">
    <citation type="submission" date="2017-10" db="EMBL/GenBank/DDBJ databases">
        <title>Comparative genomics in systemic dimorphic fungi from Ajellomycetaceae.</title>
        <authorList>
            <person name="Munoz J.F."/>
            <person name="Mcewen J.G."/>
            <person name="Clay O.K."/>
            <person name="Cuomo C.A."/>
        </authorList>
    </citation>
    <scope>NUCLEOTIDE SEQUENCE [LARGE SCALE GENOMIC DNA]</scope>
    <source>
        <strain evidence="1 2">UAMH7299</strain>
    </source>
</reference>
<evidence type="ECO:0000313" key="1">
    <source>
        <dbReference type="EMBL" id="PGG98708.1"/>
    </source>
</evidence>
<name>A0A2B7WQ49_POLH7</name>
<organism evidence="1 2">
    <name type="scientific">Polytolypa hystricis (strain UAMH7299)</name>
    <dbReference type="NCBI Taxonomy" id="1447883"/>
    <lineage>
        <taxon>Eukaryota</taxon>
        <taxon>Fungi</taxon>
        <taxon>Dikarya</taxon>
        <taxon>Ascomycota</taxon>
        <taxon>Pezizomycotina</taxon>
        <taxon>Eurotiomycetes</taxon>
        <taxon>Eurotiomycetidae</taxon>
        <taxon>Onygenales</taxon>
        <taxon>Onygenales incertae sedis</taxon>
        <taxon>Polytolypa</taxon>
    </lineage>
</organism>
<evidence type="ECO:0000313" key="2">
    <source>
        <dbReference type="Proteomes" id="UP000224634"/>
    </source>
</evidence>